<evidence type="ECO:0000256" key="7">
    <source>
        <dbReference type="SAM" id="Coils"/>
    </source>
</evidence>
<dbReference type="PANTHER" id="PTHR15427:SF40">
    <property type="entry name" value="MULTIMERIN-2 PRECURSOR"/>
    <property type="match status" value="1"/>
</dbReference>
<sequence>HHDIIYPVSLKGRRKRLDPESAHPLVFISPVSVPVLSQRISALIFLLLSVSSFFFHPFNPDFLFYVCVLWWFFSLCRNWCAVVHRRVVTMAVLCGTETYTQKTVNPCSKGDPDCQIYKYQLSSRPVYRQKQRIFTALHWKCCPGHGGHNCEDTGTQITMLYHEKCNDQTGSHQDHSRKRKASSGGTIPPTGSLPFMDSVTLLTVHKVFAAVMTHLQPVLDGFNHTLEHLSSEVKDLSMDLQKLKHEKKEHLFNNRQTHTGTIEEKLEDNSLQIRQIQSQLHLQQKQVEETIEFQQQQLQQNLMSLEDNIDLRMNRSHEGLQVSLQSLRQSVEEIRRSQQNLEEVMEAEYAPSARVSEGPPAPVSGMWEAISRLDQKVLNNTAQLSALSENSTHLMNAAQKLDHCLQNLSTRLDGVSRSSEIHFAETGLELEATKVAAFKSINELAANLRSQERHLRELELYLDSIYQQVQSRNDQTTNTVAEDCSCQEIQESLISLELKVANVTDLAKENQYALEDAEAKKNQGLSSPWAMQVEDLHQALLSVKESLAFEQAKSRTLNEDLSQLKGSLLGSQREILELNESFGVKAAEIKHLSASFSSLLKDAIRHSEVLEILLGDEVMEFSSWSNNQQKELSIPVLLQRLKLMQDKMETHEISLESLRINPALEEDNDDDGGDYSVSDFWSLGREVEELANRIIQIEQKPCNCTAAPGGSVEELQAEVASLRQDLGDHLRIFQNLFSHTEELNKTTMFILLKHKPINSKIRETESETEVLSYFFPELYLAFVTTLRDRINEKDTIFVSEKVSLNHGNAYRPSTGEFQAPQAGFYLFLVTLDFETGPGLAQLRRGTVPVASLRQVKGTEGLLSQASLLKLQEGDKVTLELVKGRLRQGQPNDNTLSGVLLFGTEDLDKRTESEPVL</sequence>
<protein>
    <submittedName>
        <fullName evidence="11">Multimerin 2b</fullName>
    </submittedName>
</protein>
<feature type="coiled-coil region" evidence="7">
    <location>
        <begin position="288"/>
        <end position="347"/>
    </location>
</feature>
<keyword evidence="4" id="KW-0732">Signal</keyword>
<organism evidence="11 12">
    <name type="scientific">Astyanax mexicanus</name>
    <name type="common">Blind cave fish</name>
    <name type="synonym">Astyanax fasciatus mexicanus</name>
    <dbReference type="NCBI Taxonomy" id="7994"/>
    <lineage>
        <taxon>Eukaryota</taxon>
        <taxon>Metazoa</taxon>
        <taxon>Chordata</taxon>
        <taxon>Craniata</taxon>
        <taxon>Vertebrata</taxon>
        <taxon>Euteleostomi</taxon>
        <taxon>Actinopterygii</taxon>
        <taxon>Neopterygii</taxon>
        <taxon>Teleostei</taxon>
        <taxon>Ostariophysi</taxon>
        <taxon>Characiformes</taxon>
        <taxon>Characoidei</taxon>
        <taxon>Acestrorhamphidae</taxon>
        <taxon>Acestrorhamphinae</taxon>
        <taxon>Astyanax</taxon>
    </lineage>
</organism>
<comment type="subcellular location">
    <subcellularLocation>
        <location evidence="1">Secreted</location>
        <location evidence="1">Extracellular space</location>
        <location evidence="1">Extracellular matrix</location>
    </subcellularLocation>
</comment>
<evidence type="ECO:0000256" key="2">
    <source>
        <dbReference type="ARBA" id="ARBA00022525"/>
    </source>
</evidence>
<keyword evidence="6" id="KW-1015">Disulfide bond</keyword>
<dbReference type="InterPro" id="IPR011489">
    <property type="entry name" value="EMI_domain"/>
</dbReference>
<dbReference type="PROSITE" id="PS50871">
    <property type="entry name" value="C1Q"/>
    <property type="match status" value="1"/>
</dbReference>
<feature type="domain" description="EMI" evidence="10">
    <location>
        <begin position="76"/>
        <end position="152"/>
    </location>
</feature>
<dbReference type="InterPro" id="IPR008983">
    <property type="entry name" value="Tumour_necrosis_fac-like_dom"/>
</dbReference>
<evidence type="ECO:0000256" key="5">
    <source>
        <dbReference type="ARBA" id="ARBA00023054"/>
    </source>
</evidence>
<feature type="region of interest" description="Disordered" evidence="8">
    <location>
        <begin position="168"/>
        <end position="190"/>
    </location>
</feature>
<accession>A0A8B9HI03</accession>
<evidence type="ECO:0000313" key="12">
    <source>
        <dbReference type="Proteomes" id="UP000694621"/>
    </source>
</evidence>
<evidence type="ECO:0000256" key="1">
    <source>
        <dbReference type="ARBA" id="ARBA00004498"/>
    </source>
</evidence>
<dbReference type="PANTHER" id="PTHR15427">
    <property type="entry name" value="EMILIN ELASTIN MICROFIBRIL INTERFACE-LOCATED PROTEIN ELASTIN MICROFIBRIL INTERFACER"/>
    <property type="match status" value="1"/>
</dbReference>
<dbReference type="SMART" id="SM00110">
    <property type="entry name" value="C1Q"/>
    <property type="match status" value="1"/>
</dbReference>
<proteinExistence type="predicted"/>
<keyword evidence="2" id="KW-0964">Secreted</keyword>
<dbReference type="Gene3D" id="2.60.120.40">
    <property type="match status" value="1"/>
</dbReference>
<dbReference type="Proteomes" id="UP000694621">
    <property type="component" value="Unplaced"/>
</dbReference>
<feature type="domain" description="C1q" evidence="9">
    <location>
        <begin position="775"/>
        <end position="906"/>
    </location>
</feature>
<reference evidence="11" key="1">
    <citation type="submission" date="2025-08" db="UniProtKB">
        <authorList>
            <consortium name="Ensembl"/>
        </authorList>
    </citation>
    <scope>IDENTIFICATION</scope>
</reference>
<dbReference type="InterPro" id="IPR050392">
    <property type="entry name" value="Collagen/C1q_domain"/>
</dbReference>
<dbReference type="AlphaFoldDB" id="A0A8B9HI03"/>
<name>A0A8B9HI03_ASTMX</name>
<dbReference type="Pfam" id="PF00386">
    <property type="entry name" value="C1q"/>
    <property type="match status" value="1"/>
</dbReference>
<keyword evidence="5 7" id="KW-0175">Coiled coil</keyword>
<evidence type="ECO:0000256" key="4">
    <source>
        <dbReference type="ARBA" id="ARBA00022729"/>
    </source>
</evidence>
<evidence type="ECO:0000256" key="6">
    <source>
        <dbReference type="ARBA" id="ARBA00023157"/>
    </source>
</evidence>
<keyword evidence="3" id="KW-0272">Extracellular matrix</keyword>
<evidence type="ECO:0000256" key="3">
    <source>
        <dbReference type="ARBA" id="ARBA00022530"/>
    </source>
</evidence>
<evidence type="ECO:0000313" key="11">
    <source>
        <dbReference type="Ensembl" id="ENSAMXP00005013434.1"/>
    </source>
</evidence>
<dbReference type="InterPro" id="IPR001073">
    <property type="entry name" value="C1q_dom"/>
</dbReference>
<dbReference type="PROSITE" id="PS51041">
    <property type="entry name" value="EMI"/>
    <property type="match status" value="1"/>
</dbReference>
<evidence type="ECO:0000256" key="8">
    <source>
        <dbReference type="SAM" id="MobiDB-lite"/>
    </source>
</evidence>
<dbReference type="Ensembl" id="ENSAMXT00005014885.1">
    <property type="protein sequence ID" value="ENSAMXP00005013434.1"/>
    <property type="gene ID" value="ENSAMXG00005007190.1"/>
</dbReference>
<dbReference type="OrthoDB" id="8963519at2759"/>
<evidence type="ECO:0000259" key="9">
    <source>
        <dbReference type="PROSITE" id="PS50871"/>
    </source>
</evidence>
<dbReference type="Pfam" id="PF07546">
    <property type="entry name" value="EMI"/>
    <property type="match status" value="1"/>
</dbReference>
<evidence type="ECO:0000259" key="10">
    <source>
        <dbReference type="PROSITE" id="PS51041"/>
    </source>
</evidence>
<dbReference type="SUPFAM" id="SSF49842">
    <property type="entry name" value="TNF-like"/>
    <property type="match status" value="1"/>
</dbReference>